<dbReference type="HOGENOM" id="CLU_310308_0_0_10"/>
<dbReference type="STRING" id="945713.IALB_0073"/>
<evidence type="ECO:0000313" key="4">
    <source>
        <dbReference type="Proteomes" id="UP000007394"/>
    </source>
</evidence>
<dbReference type="PANTHER" id="PTHR38812:SF2">
    <property type="entry name" value="MU-LIKE PROPHAGE FLUMU PROTEIN GP42"/>
    <property type="match status" value="1"/>
</dbReference>
<dbReference type="AlphaFoldDB" id="I0AFN0"/>
<dbReference type="EMBL" id="CP003418">
    <property type="protein sequence ID" value="AFH47787.1"/>
    <property type="molecule type" value="Genomic_DNA"/>
</dbReference>
<proteinExistence type="predicted"/>
<feature type="domain" description="Tape measure protein N-terminal" evidence="2">
    <location>
        <begin position="78"/>
        <end position="260"/>
    </location>
</feature>
<dbReference type="Proteomes" id="UP000007394">
    <property type="component" value="Chromosome"/>
</dbReference>
<sequence>MADNTIKLKISIDNKEAIASIQLTDENIQQLYKSFKFGQQAVNGFETSIARGFDNARQIIQGFRETYSALQNILGTPVQAAIDMEQSIVSFEVLLGSGEKAKQMIGDLREFAAKTPLQLSGLQENAKLLLSFGIEAQNVLPYLKMLGDISGGNAQKMNQLALAFAQMQSTGRLMGQDLLQMINAGFNPLQIIAEKTGKSIGELKKEMEDGAISSEMIIQAFKDATSEGGKFYGMLEKQSETLGGKLSTLQDNFQQLQQQIGGTIAIGLSPLIEEFSKALKTLNEFSPELTGLIGTFGTLTAAAFTLKTTGLLPLIGNLQGVKSIFPLLREQMSIAGAGVGLFQKSLIGLSTTLKGLAASIGPAGWLILGVTALTAAINLLSSSNDKLSDSERQVIASADAEKIKFEQLTKTILDQNISIKERNKAKEEAQKLYPGFLENLSIEKINYEKLSEAVKKQTEEFRKLIELKILNQRLELAIQDLATKQNEDVSPEFLDYLLGEAQSLFNGTPGIVNAQVNAAKKHAESIAEVQKKIDELLAEIDAKNKETGEIRKTRDKLTEEEKKKLFEKNKILLSEAQRHQAAILKLETDNDIIILQQKAKHINEMIKLYKNYGQDVTALVNQLKETELELAIKLKPPEIKIDEQSPFEAEELPDIQYGNILDYARLSKEQELELWRKTELEKVAAYENSAEMTTAIEEEYKRRREELKEQELQNTLNNYTLLFENIGGIFAQHTAAYKAMAIAQTIIETYRAATAALSPPPIGAGPILGPILAIATIAKGMANVAKIQSTKIGGFALGGRLRKGEQGFFEGFENEIIAPEKTFIEIFKSELRPKIYADMSVDNSKLINEIKLLRKDLSSGVIKAVAYLDDREARRIYNIGNYQRRKLTLD</sequence>
<dbReference type="OrthoDB" id="1414895at2"/>
<dbReference type="PATRIC" id="fig|945713.3.peg.72"/>
<dbReference type="NCBIfam" id="TIGR02675">
    <property type="entry name" value="tape_meas_nterm"/>
    <property type="match status" value="1"/>
</dbReference>
<dbReference type="Pfam" id="PF20155">
    <property type="entry name" value="TMP_3"/>
    <property type="match status" value="1"/>
</dbReference>
<feature type="coiled-coil region" evidence="1">
    <location>
        <begin position="519"/>
        <end position="563"/>
    </location>
</feature>
<evidence type="ECO:0000256" key="1">
    <source>
        <dbReference type="SAM" id="Coils"/>
    </source>
</evidence>
<dbReference type="RefSeq" id="WP_014558947.1">
    <property type="nucleotide sequence ID" value="NC_017464.1"/>
</dbReference>
<dbReference type="InterPro" id="IPR013491">
    <property type="entry name" value="Tape_meas_N"/>
</dbReference>
<dbReference type="eggNOG" id="COG3941">
    <property type="taxonomic scope" value="Bacteria"/>
</dbReference>
<evidence type="ECO:0000313" key="3">
    <source>
        <dbReference type="EMBL" id="AFH47787.1"/>
    </source>
</evidence>
<reference evidence="3 4" key="1">
    <citation type="journal article" date="2012" name="Front. Microbiol.">
        <title>Complete genome of Ignavibacterium album, a metabolically versatile, flagellated, facultative anaerobe from the phylum Chlorobi.</title>
        <authorList>
            <person name="Liu Z."/>
            <person name="Frigaard N.-U."/>
            <person name="Vogl K."/>
            <person name="Iino T."/>
            <person name="Ohkuma M."/>
            <person name="Overmann J."/>
            <person name="Bryant D.A."/>
        </authorList>
    </citation>
    <scope>NUCLEOTIDE SEQUENCE [LARGE SCALE GENOMIC DNA]</scope>
    <source>
        <strain evidence="4">DSM 19864 / JCM 16511 / NBRC 101810 / Mat9-16</strain>
    </source>
</reference>
<evidence type="ECO:0000259" key="2">
    <source>
        <dbReference type="Pfam" id="PF20155"/>
    </source>
</evidence>
<keyword evidence="4" id="KW-1185">Reference proteome</keyword>
<accession>I0AFN0</accession>
<name>I0AFN0_IGNAJ</name>
<organism evidence="3 4">
    <name type="scientific">Ignavibacterium album (strain DSM 19864 / JCM 16511 / NBRC 101810 / Mat9-16)</name>
    <dbReference type="NCBI Taxonomy" id="945713"/>
    <lineage>
        <taxon>Bacteria</taxon>
        <taxon>Pseudomonadati</taxon>
        <taxon>Ignavibacteriota</taxon>
        <taxon>Ignavibacteria</taxon>
        <taxon>Ignavibacteriales</taxon>
        <taxon>Ignavibacteriaceae</taxon>
        <taxon>Ignavibacterium</taxon>
    </lineage>
</organism>
<protein>
    <submittedName>
        <fullName evidence="3">Putative viral A-type inclusion protein</fullName>
    </submittedName>
</protein>
<dbReference type="PANTHER" id="PTHR38812">
    <property type="entry name" value="MU-LIKE PROPHAGE FLUMU PROTEIN GP42"/>
    <property type="match status" value="1"/>
</dbReference>
<feature type="coiled-coil region" evidence="1">
    <location>
        <begin position="437"/>
        <end position="487"/>
    </location>
</feature>
<keyword evidence="1" id="KW-0175">Coiled coil</keyword>
<dbReference type="KEGG" id="ial:IALB_0073"/>
<dbReference type="InterPro" id="IPR053058">
    <property type="entry name" value="Mulikevirus_tape_measure"/>
</dbReference>
<gene>
    <name evidence="3" type="ordered locus">IALB_0073</name>
</gene>